<dbReference type="Proteomes" id="UP000308181">
    <property type="component" value="Unassembled WGS sequence"/>
</dbReference>
<dbReference type="PROSITE" id="PS51257">
    <property type="entry name" value="PROKAR_LIPOPROTEIN"/>
    <property type="match status" value="1"/>
</dbReference>
<comment type="caution">
    <text evidence="1">The sequence shown here is derived from an EMBL/GenBank/DDBJ whole genome shotgun (WGS) entry which is preliminary data.</text>
</comment>
<accession>A0A4U1C4T8</accession>
<dbReference type="RefSeq" id="WP_136825085.1">
    <property type="nucleotide sequence ID" value="NZ_SWBP01000001.1"/>
</dbReference>
<protein>
    <recommendedName>
        <fullName evidence="3">Lipoprotein</fullName>
    </recommendedName>
</protein>
<dbReference type="EMBL" id="SWBP01000001">
    <property type="protein sequence ID" value="TKC00880.1"/>
    <property type="molecule type" value="Genomic_DNA"/>
</dbReference>
<evidence type="ECO:0008006" key="3">
    <source>
        <dbReference type="Google" id="ProtNLM"/>
    </source>
</evidence>
<dbReference type="AlphaFoldDB" id="A0A4U1C4T8"/>
<sequence>MKKNIFLTIFVLTLLTIIGCKNEKKEQLKNENVKALTNRNFQNITRQGKDTIIENKKNLNINSIYNSKFIEIKNVLVNEHKVILLKNEFDAIYPKNDSIRTILWECGSPFEWLDKEWMVKTYGNENKEKGTFENFNGVITTIYGKNIEFSTNDHIVLFDMAFAENNSFKILSHNITLDKNLTLEEFKKIFPNAEIENLENKNEVRARFYLAKNMDDAFLFYFKNGKLDYFTLWWLLC</sequence>
<proteinExistence type="predicted"/>
<name>A0A4U1C4T8_9SPHI</name>
<organism evidence="1 2">
    <name type="scientific">Pedobacter cryophilus</name>
    <dbReference type="NCBI Taxonomy" id="2571271"/>
    <lineage>
        <taxon>Bacteria</taxon>
        <taxon>Pseudomonadati</taxon>
        <taxon>Bacteroidota</taxon>
        <taxon>Sphingobacteriia</taxon>
        <taxon>Sphingobacteriales</taxon>
        <taxon>Sphingobacteriaceae</taxon>
        <taxon>Pedobacter</taxon>
    </lineage>
</organism>
<reference evidence="1 2" key="1">
    <citation type="submission" date="2019-04" db="EMBL/GenBank/DDBJ databases">
        <title>Pedobacter sp. AR-3-17 sp. nov., isolated from Arctic soil.</title>
        <authorList>
            <person name="Dahal R.H."/>
            <person name="Kim D.-U."/>
        </authorList>
    </citation>
    <scope>NUCLEOTIDE SEQUENCE [LARGE SCALE GENOMIC DNA]</scope>
    <source>
        <strain evidence="1 2">AR-3-17</strain>
    </source>
</reference>
<evidence type="ECO:0000313" key="2">
    <source>
        <dbReference type="Proteomes" id="UP000308181"/>
    </source>
</evidence>
<keyword evidence="2" id="KW-1185">Reference proteome</keyword>
<dbReference type="OrthoDB" id="763755at2"/>
<gene>
    <name evidence="1" type="ORF">FA046_04170</name>
</gene>
<evidence type="ECO:0000313" key="1">
    <source>
        <dbReference type="EMBL" id="TKC00880.1"/>
    </source>
</evidence>